<keyword evidence="3 11" id="KW-0813">Transport</keyword>
<dbReference type="AlphaFoldDB" id="A0AAW0DY09"/>
<proteinExistence type="inferred from homology"/>
<accession>A0AAW0DY09</accession>
<dbReference type="PROSITE" id="PS50920">
    <property type="entry name" value="SOLCAR"/>
    <property type="match status" value="1"/>
</dbReference>
<evidence type="ECO:0000256" key="4">
    <source>
        <dbReference type="ARBA" id="ARBA00022692"/>
    </source>
</evidence>
<evidence type="ECO:0000256" key="9">
    <source>
        <dbReference type="ARBA" id="ARBA00023136"/>
    </source>
</evidence>
<dbReference type="InterPro" id="IPR051508">
    <property type="entry name" value="Mito_Carrier_Antiporter"/>
</dbReference>
<dbReference type="Gene3D" id="1.50.40.10">
    <property type="entry name" value="Mitochondrial carrier domain"/>
    <property type="match status" value="1"/>
</dbReference>
<dbReference type="Pfam" id="PF00153">
    <property type="entry name" value="Mito_carr"/>
    <property type="match status" value="1"/>
</dbReference>
<dbReference type="InterPro" id="IPR018108">
    <property type="entry name" value="MCP_transmembrane"/>
</dbReference>
<feature type="repeat" description="Solcar" evidence="10">
    <location>
        <begin position="12"/>
        <end position="99"/>
    </location>
</feature>
<keyword evidence="13" id="KW-1185">Reference proteome</keyword>
<evidence type="ECO:0000256" key="10">
    <source>
        <dbReference type="PROSITE-ProRule" id="PRU00282"/>
    </source>
</evidence>
<comment type="caution">
    <text evidence="12">The sequence shown here is derived from an EMBL/GenBank/DDBJ whole genome shotgun (WGS) entry which is preliminary data.</text>
</comment>
<dbReference type="GO" id="GO:0005743">
    <property type="term" value="C:mitochondrial inner membrane"/>
    <property type="evidence" value="ECO:0007669"/>
    <property type="project" value="UniProtKB-SubCell"/>
</dbReference>
<evidence type="ECO:0000256" key="11">
    <source>
        <dbReference type="RuleBase" id="RU000488"/>
    </source>
</evidence>
<name>A0AAW0DY09_9AGAR</name>
<comment type="subcellular location">
    <subcellularLocation>
        <location evidence="1">Mitochondrion inner membrane</location>
        <topology evidence="1">Multi-pass membrane protein</topology>
    </subcellularLocation>
</comment>
<evidence type="ECO:0000313" key="12">
    <source>
        <dbReference type="EMBL" id="KAK7056660.1"/>
    </source>
</evidence>
<evidence type="ECO:0000256" key="1">
    <source>
        <dbReference type="ARBA" id="ARBA00004448"/>
    </source>
</evidence>
<comment type="similarity">
    <text evidence="2 11">Belongs to the mitochondrial carrier (TC 2.A.29) family.</text>
</comment>
<evidence type="ECO:0000256" key="3">
    <source>
        <dbReference type="ARBA" id="ARBA00022448"/>
    </source>
</evidence>
<evidence type="ECO:0000256" key="7">
    <source>
        <dbReference type="ARBA" id="ARBA00022989"/>
    </source>
</evidence>
<keyword evidence="8" id="KW-0496">Mitochondrion</keyword>
<keyword evidence="7" id="KW-1133">Transmembrane helix</keyword>
<dbReference type="PANTHER" id="PTHR45928">
    <property type="entry name" value="RE38146P"/>
    <property type="match status" value="1"/>
</dbReference>
<organism evidence="12 13">
    <name type="scientific">Paramarasmius palmivorus</name>
    <dbReference type="NCBI Taxonomy" id="297713"/>
    <lineage>
        <taxon>Eukaryota</taxon>
        <taxon>Fungi</taxon>
        <taxon>Dikarya</taxon>
        <taxon>Basidiomycota</taxon>
        <taxon>Agaricomycotina</taxon>
        <taxon>Agaricomycetes</taxon>
        <taxon>Agaricomycetidae</taxon>
        <taxon>Agaricales</taxon>
        <taxon>Marasmiineae</taxon>
        <taxon>Marasmiaceae</taxon>
        <taxon>Paramarasmius</taxon>
    </lineage>
</organism>
<dbReference type="Proteomes" id="UP001383192">
    <property type="component" value="Unassembled WGS sequence"/>
</dbReference>
<keyword evidence="5" id="KW-0677">Repeat</keyword>
<evidence type="ECO:0000256" key="8">
    <source>
        <dbReference type="ARBA" id="ARBA00023128"/>
    </source>
</evidence>
<dbReference type="SUPFAM" id="SSF103506">
    <property type="entry name" value="Mitochondrial carrier"/>
    <property type="match status" value="1"/>
</dbReference>
<sequence>MSATKPPLSTPEAFLLGGIAACGAVTVSNPAEVAKTRLQLQGELAKDGGTRVYRNTFDVLAKTARNEGIGGIQRGLAPADLQILVNGARLGLVHLFYIRVS</sequence>
<evidence type="ECO:0000256" key="5">
    <source>
        <dbReference type="ARBA" id="ARBA00022737"/>
    </source>
</evidence>
<keyword evidence="6" id="KW-0999">Mitochondrion inner membrane</keyword>
<evidence type="ECO:0000256" key="6">
    <source>
        <dbReference type="ARBA" id="ARBA00022792"/>
    </source>
</evidence>
<dbReference type="EMBL" id="JAYKXP010000006">
    <property type="protein sequence ID" value="KAK7056660.1"/>
    <property type="molecule type" value="Genomic_DNA"/>
</dbReference>
<keyword evidence="9 10" id="KW-0472">Membrane</keyword>
<protein>
    <submittedName>
        <fullName evidence="12">Mitochondrial oxaloacetate carrier protein</fullName>
    </submittedName>
</protein>
<reference evidence="12 13" key="1">
    <citation type="submission" date="2024-01" db="EMBL/GenBank/DDBJ databases">
        <title>A draft genome for a cacao thread blight-causing isolate of Paramarasmius palmivorus.</title>
        <authorList>
            <person name="Baruah I.K."/>
            <person name="Bukari Y."/>
            <person name="Amoako-Attah I."/>
            <person name="Meinhardt L.W."/>
            <person name="Bailey B.A."/>
            <person name="Cohen S.P."/>
        </authorList>
    </citation>
    <scope>NUCLEOTIDE SEQUENCE [LARGE SCALE GENOMIC DNA]</scope>
    <source>
        <strain evidence="12 13">GH-12</strain>
    </source>
</reference>
<evidence type="ECO:0000256" key="2">
    <source>
        <dbReference type="ARBA" id="ARBA00006375"/>
    </source>
</evidence>
<dbReference type="PANTHER" id="PTHR45928:SF1">
    <property type="entry name" value="RE38146P"/>
    <property type="match status" value="1"/>
</dbReference>
<dbReference type="InterPro" id="IPR023395">
    <property type="entry name" value="MCP_dom_sf"/>
</dbReference>
<gene>
    <name evidence="12" type="primary">OAC1_2</name>
    <name evidence="12" type="ORF">VNI00_002377</name>
</gene>
<evidence type="ECO:0000313" key="13">
    <source>
        <dbReference type="Proteomes" id="UP001383192"/>
    </source>
</evidence>
<keyword evidence="4 10" id="KW-0812">Transmembrane</keyword>